<evidence type="ECO:0000313" key="1">
    <source>
        <dbReference type="EMBL" id="CAB4817261.1"/>
    </source>
</evidence>
<name>A0A6J7DU35_9ZZZZ</name>
<dbReference type="EMBL" id="CAFABE010000004">
    <property type="protein sequence ID" value="CAB4817261.1"/>
    <property type="molecule type" value="Genomic_DNA"/>
</dbReference>
<dbReference type="EMBL" id="CAFBLT010000001">
    <property type="protein sequence ID" value="CAB4872640.1"/>
    <property type="molecule type" value="Genomic_DNA"/>
</dbReference>
<evidence type="ECO:0000313" key="3">
    <source>
        <dbReference type="EMBL" id="CAB5008535.1"/>
    </source>
</evidence>
<reference evidence="2" key="1">
    <citation type="submission" date="2020-05" db="EMBL/GenBank/DDBJ databases">
        <authorList>
            <person name="Chiriac C."/>
            <person name="Salcher M."/>
            <person name="Ghai R."/>
            <person name="Kavagutti S V."/>
        </authorList>
    </citation>
    <scope>NUCLEOTIDE SEQUENCE</scope>
</reference>
<accession>A0A6J7DU35</accession>
<sequence length="140" mass="15161">MVVSPRATFSTTSEASVEYRLLRDALAKAVRLGKIAKTDACDAHPELVRAATNLGKPTGETCPVCEERGTVEVTYVFGAKLPAGGTCPTNKTELNRLLRREEPVQAYTVEVCTACRFHHLLKRYPGGGESTPAKRKGARS</sequence>
<dbReference type="AlphaFoldDB" id="A0A6J7DU35"/>
<organism evidence="2">
    <name type="scientific">freshwater metagenome</name>
    <dbReference type="NCBI Taxonomy" id="449393"/>
    <lineage>
        <taxon>unclassified sequences</taxon>
        <taxon>metagenomes</taxon>
        <taxon>ecological metagenomes</taxon>
    </lineage>
</organism>
<gene>
    <name evidence="1" type="ORF">UFOPK3164_00162</name>
    <name evidence="2" type="ORF">UFOPK3427_00907</name>
    <name evidence="3" type="ORF">UFOPK4112_00178</name>
</gene>
<proteinExistence type="predicted"/>
<dbReference type="Pfam" id="PF17249">
    <property type="entry name" value="DUF5318"/>
    <property type="match status" value="1"/>
</dbReference>
<dbReference type="EMBL" id="CAFBPM010000001">
    <property type="protein sequence ID" value="CAB5008535.1"/>
    <property type="molecule type" value="Genomic_DNA"/>
</dbReference>
<evidence type="ECO:0000313" key="2">
    <source>
        <dbReference type="EMBL" id="CAB4872640.1"/>
    </source>
</evidence>
<dbReference type="InterPro" id="IPR035169">
    <property type="entry name" value="DUF5318"/>
</dbReference>
<protein>
    <submittedName>
        <fullName evidence="2">Unannotated protein</fullName>
    </submittedName>
</protein>